<gene>
    <name evidence="2" type="ORF">EYF80_066100</name>
</gene>
<dbReference type="Proteomes" id="UP000314294">
    <property type="component" value="Unassembled WGS sequence"/>
</dbReference>
<feature type="compositionally biased region" description="Basic and acidic residues" evidence="1">
    <location>
        <begin position="129"/>
        <end position="142"/>
    </location>
</feature>
<keyword evidence="3" id="KW-1185">Reference proteome</keyword>
<evidence type="ECO:0000256" key="1">
    <source>
        <dbReference type="SAM" id="MobiDB-lite"/>
    </source>
</evidence>
<proteinExistence type="predicted"/>
<dbReference type="AlphaFoldDB" id="A0A4Z2E4U1"/>
<protein>
    <submittedName>
        <fullName evidence="2">Uncharacterized protein</fullName>
    </submittedName>
</protein>
<name>A0A4Z2E4U1_9TELE</name>
<dbReference type="EMBL" id="SRLO01017376">
    <property type="protein sequence ID" value="TNN23778.1"/>
    <property type="molecule type" value="Genomic_DNA"/>
</dbReference>
<feature type="region of interest" description="Disordered" evidence="1">
    <location>
        <begin position="1"/>
        <end position="90"/>
    </location>
</feature>
<reference evidence="2 3" key="1">
    <citation type="submission" date="2019-03" db="EMBL/GenBank/DDBJ databases">
        <title>First draft genome of Liparis tanakae, snailfish: a comprehensive survey of snailfish specific genes.</title>
        <authorList>
            <person name="Kim W."/>
            <person name="Song I."/>
            <person name="Jeong J.-H."/>
            <person name="Kim D."/>
            <person name="Kim S."/>
            <person name="Ryu S."/>
            <person name="Song J.Y."/>
            <person name="Lee S.K."/>
        </authorList>
    </citation>
    <scope>NUCLEOTIDE SEQUENCE [LARGE SCALE GENOMIC DNA]</scope>
    <source>
        <tissue evidence="2">Muscle</tissue>
    </source>
</reference>
<comment type="caution">
    <text evidence="2">The sequence shown here is derived from an EMBL/GenBank/DDBJ whole genome shotgun (WGS) entry which is preliminary data.</text>
</comment>
<evidence type="ECO:0000313" key="2">
    <source>
        <dbReference type="EMBL" id="TNN23778.1"/>
    </source>
</evidence>
<organism evidence="2 3">
    <name type="scientific">Liparis tanakae</name>
    <name type="common">Tanaka's snailfish</name>
    <dbReference type="NCBI Taxonomy" id="230148"/>
    <lineage>
        <taxon>Eukaryota</taxon>
        <taxon>Metazoa</taxon>
        <taxon>Chordata</taxon>
        <taxon>Craniata</taxon>
        <taxon>Vertebrata</taxon>
        <taxon>Euteleostomi</taxon>
        <taxon>Actinopterygii</taxon>
        <taxon>Neopterygii</taxon>
        <taxon>Teleostei</taxon>
        <taxon>Neoteleostei</taxon>
        <taxon>Acanthomorphata</taxon>
        <taxon>Eupercaria</taxon>
        <taxon>Perciformes</taxon>
        <taxon>Cottioidei</taxon>
        <taxon>Cottales</taxon>
        <taxon>Liparidae</taxon>
        <taxon>Liparis</taxon>
    </lineage>
</organism>
<feature type="compositionally biased region" description="Basic and acidic residues" evidence="1">
    <location>
        <begin position="1"/>
        <end position="11"/>
    </location>
</feature>
<evidence type="ECO:0000313" key="3">
    <source>
        <dbReference type="Proteomes" id="UP000314294"/>
    </source>
</evidence>
<feature type="region of interest" description="Disordered" evidence="1">
    <location>
        <begin position="111"/>
        <end position="164"/>
    </location>
</feature>
<sequence length="184" mass="20692">MPRAEVHEVHLRRPLHQHQPHQGAGVRRRVPPGSDAPKLDRRRLQPEAVGAAGRRRRRPGMAVRQRQDSHPAHPAAVPGRQRENVQNHRGHLVQVQEVLEAAQRVGRQVRGAGPVAAAGPAQAQVQEQEAAREEPAQRELARRRALKTPYELSERNPTWTCRSPEDVDYLLKGTSFRLERGSSL</sequence>
<feature type="compositionally biased region" description="Low complexity" evidence="1">
    <location>
        <begin position="111"/>
        <end position="128"/>
    </location>
</feature>
<accession>A0A4Z2E4U1</accession>